<evidence type="ECO:0000313" key="2">
    <source>
        <dbReference type="EMBL" id="PYY70090.1"/>
    </source>
</evidence>
<dbReference type="RefSeq" id="WP_110659773.1">
    <property type="nucleotide sequence ID" value="NZ_PDLL01000133.1"/>
</dbReference>
<reference evidence="2 3" key="1">
    <citation type="journal article" date="2018" name="Appl. Microbiol. Biotechnol.">
        <title>Characterization of the caprolactam degradation pathway in Pseudomonas jessenii using mass spectrometry-based proteomics.</title>
        <authorList>
            <person name="Otzen M."/>
            <person name="Palacio C."/>
            <person name="Janssen D.B."/>
        </authorList>
    </citation>
    <scope>NUCLEOTIDE SEQUENCE [LARGE SCALE GENOMIC DNA]</scope>
    <source>
        <strain evidence="2 3">GO3</strain>
    </source>
</reference>
<keyword evidence="1" id="KW-1133">Transmembrane helix</keyword>
<gene>
    <name evidence="2" type="ORF">CRX42_13050</name>
</gene>
<evidence type="ECO:0000256" key="1">
    <source>
        <dbReference type="SAM" id="Phobius"/>
    </source>
</evidence>
<feature type="transmembrane region" description="Helical" evidence="1">
    <location>
        <begin position="441"/>
        <end position="460"/>
    </location>
</feature>
<dbReference type="AlphaFoldDB" id="A0A2W0ENN8"/>
<keyword evidence="1" id="KW-0472">Membrane</keyword>
<keyword evidence="1" id="KW-0812">Transmembrane</keyword>
<organism evidence="2 3">
    <name type="scientific">Pseudomonas jessenii</name>
    <dbReference type="NCBI Taxonomy" id="77298"/>
    <lineage>
        <taxon>Bacteria</taxon>
        <taxon>Pseudomonadati</taxon>
        <taxon>Pseudomonadota</taxon>
        <taxon>Gammaproteobacteria</taxon>
        <taxon>Pseudomonadales</taxon>
        <taxon>Pseudomonadaceae</taxon>
        <taxon>Pseudomonas</taxon>
    </lineage>
</organism>
<name>A0A2W0ENN8_PSEJE</name>
<dbReference type="Proteomes" id="UP000247437">
    <property type="component" value="Unassembled WGS sequence"/>
</dbReference>
<comment type="caution">
    <text evidence="2">The sequence shown here is derived from an EMBL/GenBank/DDBJ whole genome shotgun (WGS) entry which is preliminary data.</text>
</comment>
<accession>A0A2W0ENN8</accession>
<dbReference type="EMBL" id="PDLL01000133">
    <property type="protein sequence ID" value="PYY70090.1"/>
    <property type="molecule type" value="Genomic_DNA"/>
</dbReference>
<protein>
    <submittedName>
        <fullName evidence="2">Uncharacterized protein</fullName>
    </submittedName>
</protein>
<dbReference type="OrthoDB" id="7030552at2"/>
<feature type="transmembrane region" description="Helical" evidence="1">
    <location>
        <begin position="414"/>
        <end position="434"/>
    </location>
</feature>
<sequence length="473" mass="49343">MEGCSQDIAKGITEHSNAPYERTVPLQMNDVVIAMENLTQELKVVIAEELENTPAQAQEFVHNVVSLMDGDPDGVNRAKGHIALHIDDSSPFEGSMHQQGTSIALQRAQTIVDSLGELLGKLGRNEFEGDLGRLASNLTISGLRTGLIVGTLTTIRQLIGFALEKCLQSNAASPLTRNVIGGVSLMIGPALNILGALRDECNGTANTQTRLSRLVTLSLSLAAFTVALVTPQALPALASFGPQMAFFTLARDLTQVFVPLNDNAQINPPGTTANAGLYGALQFLLGTAMDQTAPNSGAGYAMSAGSGPSSADDGFAAQLMNWMQHASDTLNTTPETRAAEILESLVPVLGHDILRGVYNAGVEIISDVAGGEIMHGFQGEGAPDGFRMTFAPRVPSFSQVADQFLTTSAMRTSFGGAIMAAAISAGTYFGSLGLSASAVNHAVNAVVAAVAIAGLPGFFYSHQGNSPVDNTTI</sequence>
<evidence type="ECO:0000313" key="3">
    <source>
        <dbReference type="Proteomes" id="UP000247437"/>
    </source>
</evidence>
<proteinExistence type="predicted"/>